<feature type="region of interest" description="Disordered" evidence="1">
    <location>
        <begin position="104"/>
        <end position="124"/>
    </location>
</feature>
<feature type="domain" description="Reverse transcriptase" evidence="2">
    <location>
        <begin position="583"/>
        <end position="856"/>
    </location>
</feature>
<dbReference type="SUPFAM" id="SSF56672">
    <property type="entry name" value="DNA/RNA polymerases"/>
    <property type="match status" value="1"/>
</dbReference>
<dbReference type="Pfam" id="PF00078">
    <property type="entry name" value="RVT_1"/>
    <property type="match status" value="1"/>
</dbReference>
<evidence type="ECO:0000259" key="2">
    <source>
        <dbReference type="PROSITE" id="PS50878"/>
    </source>
</evidence>
<dbReference type="Ensembl" id="ENSOMET00000018217.1">
    <property type="protein sequence ID" value="ENSOMEP00000011188.1"/>
    <property type="gene ID" value="ENSOMEG00000012480.1"/>
</dbReference>
<dbReference type="STRING" id="30732.ENSOMEP00000011188"/>
<evidence type="ECO:0000256" key="1">
    <source>
        <dbReference type="SAM" id="MobiDB-lite"/>
    </source>
</evidence>
<dbReference type="AlphaFoldDB" id="A0A3B3C1K9"/>
<dbReference type="InterPro" id="IPR000477">
    <property type="entry name" value="RT_dom"/>
</dbReference>
<dbReference type="SUPFAM" id="SSF56219">
    <property type="entry name" value="DNase I-like"/>
    <property type="match status" value="1"/>
</dbReference>
<sequence>MGVPAFLRRTAVFRRSVRRRRRRGKRSGRIVRLRACCPSSWADVSRACTPGSGLFAPWRLFSRPKPCLIPVVGGNLEADSPVRAARFRVCWRKSDSSNLVEVPRVTRSAAESSPETADPPSTPRRFGLINARSVMNKTFILKDFFDAQQLDFLGIVESWIPPAQTGVLLELLPENCLCFNVPRSVGRGGGLLCVFKSYFNLRHLTPPLLFNSFEFCLFDSGSFLGILLYRPPKFNATFLTDFSELLYTFMPKYEHVLILGDFNIHVCCPDKPLVKDFFNVLDSFNLVQWVSDPTHAHGHTLDLALSFGFPLTSVETVETVFSDHSAVLFNFVLPLMTVPKPAPVRWVRGLDEGKAAEFSALFSLEWPTLYSAPITTDSFLSQFDLLCSKILDEIAPLTIRKPRHTSERWISEEIRALRRDCRKAERKFKKDRLQISQDLLRDKLYMYNEAVMKARRQFYSNIISSASGDQRILFNTLGSLLDSGGSGNSMEGSVENCEKFCVFFMDKVAGIRSSLTQCSTYSPPTPSTPVAKLESFSLVSLIELERVVSRLKPAGSSHDVLPAWFFKKIFSVLGPAVLTILNTSLESTHVPKSFKQAVVRPLLKKQGLDTALFSNYRPISHLPFCAKVLENIVYKQLITFLNAHEVLEPLQSGFRSGHSTETALLKIFNDVLIATDAGNLVVLLLLDLSAAFDTVDHEILIGRLEQWAGLSGEALQWMRSYLTDRSFCVKMGSHSSKCYPLKWGVPQGSVLGPLLFSIYLLPLGVLFRKHKVEFHLYADDCQIYVPICKGPDRSIKAIIDCLAEVKLWMSENFLGLNENKTEVIVFSPSGGKDHNIDLLSLAPFEQSVVTSLGVKLDAALKLDLQINAVTRSCFFQMRRLARIKSFISKKNLEIVTHAFVLSRLYYCSSLYAGLPKASVARLQLVQNAAARFICGAKKFDHITPILASLNWLPVQYLIFIKILVFTFKSLAGTAPPYLSSLVLKYSPTKSLRSADQCTLLVPRTKRKFRGDRAFSVLAPKLWNQLPPAIREITLLECFKKELFLHYSLLALA</sequence>
<dbReference type="PANTHER" id="PTHR33332">
    <property type="entry name" value="REVERSE TRANSCRIPTASE DOMAIN-CONTAINING PROTEIN"/>
    <property type="match status" value="1"/>
</dbReference>
<evidence type="ECO:0000313" key="4">
    <source>
        <dbReference type="Proteomes" id="UP000261560"/>
    </source>
</evidence>
<reference evidence="3" key="2">
    <citation type="submission" date="2025-09" db="UniProtKB">
        <authorList>
            <consortium name="Ensembl"/>
        </authorList>
    </citation>
    <scope>IDENTIFICATION</scope>
</reference>
<dbReference type="Proteomes" id="UP000261560">
    <property type="component" value="Unplaced"/>
</dbReference>
<dbReference type="InterPro" id="IPR043502">
    <property type="entry name" value="DNA/RNA_pol_sf"/>
</dbReference>
<accession>A0A3B3C1K9</accession>
<dbReference type="Gene3D" id="3.60.10.10">
    <property type="entry name" value="Endonuclease/exonuclease/phosphatase"/>
    <property type="match status" value="1"/>
</dbReference>
<name>A0A3B3C1K9_ORYME</name>
<organism evidence="3 4">
    <name type="scientific">Oryzias melastigma</name>
    <name type="common">Marine medaka</name>
    <dbReference type="NCBI Taxonomy" id="30732"/>
    <lineage>
        <taxon>Eukaryota</taxon>
        <taxon>Metazoa</taxon>
        <taxon>Chordata</taxon>
        <taxon>Craniata</taxon>
        <taxon>Vertebrata</taxon>
        <taxon>Euteleostomi</taxon>
        <taxon>Actinopterygii</taxon>
        <taxon>Neopterygii</taxon>
        <taxon>Teleostei</taxon>
        <taxon>Neoteleostei</taxon>
        <taxon>Acanthomorphata</taxon>
        <taxon>Ovalentaria</taxon>
        <taxon>Atherinomorphae</taxon>
        <taxon>Beloniformes</taxon>
        <taxon>Adrianichthyidae</taxon>
        <taxon>Oryziinae</taxon>
        <taxon>Oryzias</taxon>
    </lineage>
</organism>
<dbReference type="GeneTree" id="ENSGT01150000286909"/>
<proteinExistence type="predicted"/>
<dbReference type="OMA" id="VESWIPP"/>
<dbReference type="PaxDb" id="30732-ENSOMEP00000011188"/>
<keyword evidence="4" id="KW-1185">Reference proteome</keyword>
<dbReference type="InterPro" id="IPR036691">
    <property type="entry name" value="Endo/exonu/phosph_ase_sf"/>
</dbReference>
<protein>
    <recommendedName>
        <fullName evidence="2">Reverse transcriptase domain-containing protein</fullName>
    </recommendedName>
</protein>
<dbReference type="CDD" id="cd01650">
    <property type="entry name" value="RT_nLTR_like"/>
    <property type="match status" value="1"/>
</dbReference>
<evidence type="ECO:0000313" key="3">
    <source>
        <dbReference type="Ensembl" id="ENSOMEP00000011188.1"/>
    </source>
</evidence>
<dbReference type="PROSITE" id="PS50878">
    <property type="entry name" value="RT_POL"/>
    <property type="match status" value="1"/>
</dbReference>
<reference evidence="3" key="1">
    <citation type="submission" date="2025-08" db="UniProtKB">
        <authorList>
            <consortium name="Ensembl"/>
        </authorList>
    </citation>
    <scope>IDENTIFICATION</scope>
</reference>